<organism evidence="1 2">
    <name type="scientific">Microbacterium oleivorans</name>
    <dbReference type="NCBI Taxonomy" id="273677"/>
    <lineage>
        <taxon>Bacteria</taxon>
        <taxon>Bacillati</taxon>
        <taxon>Actinomycetota</taxon>
        <taxon>Actinomycetes</taxon>
        <taxon>Micrococcales</taxon>
        <taxon>Microbacteriaceae</taxon>
        <taxon>Microbacterium</taxon>
    </lineage>
</organism>
<dbReference type="AlphaFoldDB" id="A0A7D5IRZ1"/>
<dbReference type="Pfam" id="PF04883">
    <property type="entry name" value="HK97-gp10_like"/>
    <property type="match status" value="1"/>
</dbReference>
<reference evidence="1 2" key="1">
    <citation type="submission" date="2020-06" db="EMBL/GenBank/DDBJ databases">
        <authorList>
            <person name="Jo H."/>
        </authorList>
    </citation>
    <scope>NUCLEOTIDE SEQUENCE [LARGE SCALE GENOMIC DNA]</scope>
    <source>
        <strain evidence="1 2">I46</strain>
    </source>
</reference>
<dbReference type="InterPro" id="IPR010064">
    <property type="entry name" value="HK97-gp10_tail"/>
</dbReference>
<proteinExistence type="predicted"/>
<dbReference type="Proteomes" id="UP000509638">
    <property type="component" value="Chromosome"/>
</dbReference>
<evidence type="ECO:0000313" key="2">
    <source>
        <dbReference type="Proteomes" id="UP000509638"/>
    </source>
</evidence>
<accession>A0A7D5IRZ1</accession>
<dbReference type="RefSeq" id="WP_178010387.1">
    <property type="nucleotide sequence ID" value="NZ_CP058316.1"/>
</dbReference>
<sequence>MATFNEAGLAEIARSASVRDLVTDAAAAVVDAAQSDAPVLTGEYRDSIHVEVEQTPDGPVATVVADVPYAMVIESREGVLARAVGKVASRV</sequence>
<protein>
    <submittedName>
        <fullName evidence="1">HK97 gp10 family phage protein</fullName>
    </submittedName>
</protein>
<name>A0A7D5IRZ1_9MICO</name>
<gene>
    <name evidence="1" type="ORF">HW566_03300</name>
</gene>
<dbReference type="EMBL" id="CP058316">
    <property type="protein sequence ID" value="QLD10894.1"/>
    <property type="molecule type" value="Genomic_DNA"/>
</dbReference>
<evidence type="ECO:0000313" key="1">
    <source>
        <dbReference type="EMBL" id="QLD10894.1"/>
    </source>
</evidence>